<comment type="caution">
    <text evidence="3">The sequence shown here is derived from an EMBL/GenBank/DDBJ whole genome shotgun (WGS) entry which is preliminary data.</text>
</comment>
<organism evidence="3 4">
    <name type="scientific">Vitis vinifera</name>
    <name type="common">Grape</name>
    <dbReference type="NCBI Taxonomy" id="29760"/>
    <lineage>
        <taxon>Eukaryota</taxon>
        <taxon>Viridiplantae</taxon>
        <taxon>Streptophyta</taxon>
        <taxon>Embryophyta</taxon>
        <taxon>Tracheophyta</taxon>
        <taxon>Spermatophyta</taxon>
        <taxon>Magnoliopsida</taxon>
        <taxon>eudicotyledons</taxon>
        <taxon>Gunneridae</taxon>
        <taxon>Pentapetalae</taxon>
        <taxon>rosids</taxon>
        <taxon>Vitales</taxon>
        <taxon>Vitaceae</taxon>
        <taxon>Viteae</taxon>
        <taxon>Vitis</taxon>
    </lineage>
</organism>
<feature type="chain" id="PRO_5019219778" evidence="2">
    <location>
        <begin position="22"/>
        <end position="205"/>
    </location>
</feature>
<name>A0A438ED18_VITVI</name>
<keyword evidence="2" id="KW-0732">Signal</keyword>
<feature type="signal peptide" evidence="2">
    <location>
        <begin position="1"/>
        <end position="21"/>
    </location>
</feature>
<evidence type="ECO:0000256" key="2">
    <source>
        <dbReference type="SAM" id="SignalP"/>
    </source>
</evidence>
<dbReference type="Proteomes" id="UP000288805">
    <property type="component" value="Unassembled WGS sequence"/>
</dbReference>
<evidence type="ECO:0000313" key="3">
    <source>
        <dbReference type="EMBL" id="RVW45721.1"/>
    </source>
</evidence>
<reference evidence="3 4" key="1">
    <citation type="journal article" date="2018" name="PLoS Genet.">
        <title>Population sequencing reveals clonal diversity and ancestral inbreeding in the grapevine cultivar Chardonnay.</title>
        <authorList>
            <person name="Roach M.J."/>
            <person name="Johnson D.L."/>
            <person name="Bohlmann J."/>
            <person name="van Vuuren H.J."/>
            <person name="Jones S.J."/>
            <person name="Pretorius I.S."/>
            <person name="Schmidt S.A."/>
            <person name="Borneman A.R."/>
        </authorList>
    </citation>
    <scope>NUCLEOTIDE SEQUENCE [LARGE SCALE GENOMIC DNA]</scope>
    <source>
        <strain evidence="4">cv. Chardonnay</strain>
        <tissue evidence="3">Leaf</tissue>
    </source>
</reference>
<sequence>MTAWCMTAILLCDACIACLCGTHIYPLTSNSLVSGLATGYIDVWEHSGEGRHIDADWSPIFEDLYSQELGNPLGCRGSACVEVMTTLHGSAPSLRRRAKGCIPPKDMDQEIITIDQFTTTMASIQEALAGLRQEIDNQQSRQPVIQDETPYDSLPTPPPPLGLTVPQAPPCLLHGHSEVASPVVVHTTVLENTHACMDHIEQRIK</sequence>
<accession>A0A438ED18</accession>
<protein>
    <submittedName>
        <fullName evidence="3">Uncharacterized protein</fullName>
    </submittedName>
</protein>
<evidence type="ECO:0000256" key="1">
    <source>
        <dbReference type="SAM" id="MobiDB-lite"/>
    </source>
</evidence>
<dbReference type="EMBL" id="QGNW01001317">
    <property type="protein sequence ID" value="RVW45721.1"/>
    <property type="molecule type" value="Genomic_DNA"/>
</dbReference>
<evidence type="ECO:0000313" key="4">
    <source>
        <dbReference type="Proteomes" id="UP000288805"/>
    </source>
</evidence>
<feature type="region of interest" description="Disordered" evidence="1">
    <location>
        <begin position="138"/>
        <end position="161"/>
    </location>
</feature>
<dbReference type="AlphaFoldDB" id="A0A438ED18"/>
<proteinExistence type="predicted"/>
<gene>
    <name evidence="3" type="ORF">CK203_095017</name>
</gene>